<dbReference type="GO" id="GO:0008047">
    <property type="term" value="F:enzyme activator activity"/>
    <property type="evidence" value="ECO:0007669"/>
    <property type="project" value="InterPro"/>
</dbReference>
<dbReference type="Gene3D" id="2.30.29.30">
    <property type="entry name" value="Pleckstrin-homology domain (PH domain)/Phosphotyrosine-binding domain (PTB)"/>
    <property type="match status" value="1"/>
</dbReference>
<dbReference type="GO" id="GO:0000290">
    <property type="term" value="P:deadenylation-dependent decapping of nuclear-transcribed mRNA"/>
    <property type="evidence" value="ECO:0007669"/>
    <property type="project" value="InterPro"/>
</dbReference>
<evidence type="ECO:0000256" key="4">
    <source>
        <dbReference type="ARBA" id="ARBA00022664"/>
    </source>
</evidence>
<gene>
    <name evidence="7" type="primary">EOG090X07B6</name>
</gene>
<dbReference type="InterPro" id="IPR010334">
    <property type="entry name" value="Dcp1"/>
</dbReference>
<dbReference type="PANTHER" id="PTHR16290:SF0">
    <property type="entry name" value="DECAPPING PROTEIN 1, ISOFORM A"/>
    <property type="match status" value="1"/>
</dbReference>
<dbReference type="Pfam" id="PF06058">
    <property type="entry name" value="DCP1"/>
    <property type="match status" value="1"/>
</dbReference>
<accession>A0A9N6WVT5</accession>
<sequence length="333" mass="37700">MSDAAVNKINLKAVKLIDSCAVEIEEPSTQVAVYKFNSTCNDWVKTDFEGTLLLYRRSEKPFYGFVVLNRLRKESLVEVINPQLDIQAHPPFLLYRNQQTSILGIWFYDETDCLRVADKLSQLIRLSAGESTQDKKKDLLSVLQNAQADYEQRVKKSQNGCVTKPVPTRMDNSVSATELFERSQSVSTVRHQENEANVILECFRRKPPSSSEMPTLPSLPLVSHPQPISFVSTEIHEALRFSSTKFDLTPVQRSKEQSHIPLMSPMMFTSSKSPIPRSSTETVSNLNSSTDKLLSQDQFVDAFVSLLKSDSNFAQRLHEAYVKETKNKRSCPS</sequence>
<dbReference type="Gene3D" id="6.10.140.2030">
    <property type="match status" value="1"/>
</dbReference>
<comment type="subcellular location">
    <subcellularLocation>
        <location evidence="1">Cytoplasm</location>
    </subcellularLocation>
</comment>
<evidence type="ECO:0000256" key="3">
    <source>
        <dbReference type="ARBA" id="ARBA00022490"/>
    </source>
</evidence>
<proteinExistence type="inferred from homology"/>
<dbReference type="SUPFAM" id="SSF50729">
    <property type="entry name" value="PH domain-like"/>
    <property type="match status" value="1"/>
</dbReference>
<dbReference type="GO" id="GO:0000184">
    <property type="term" value="P:nuclear-transcribed mRNA catabolic process, nonsense-mediated decay"/>
    <property type="evidence" value="ECO:0007669"/>
    <property type="project" value="UniProtKB-KW"/>
</dbReference>
<dbReference type="CDD" id="cd09804">
    <property type="entry name" value="Dcp1"/>
    <property type="match status" value="1"/>
</dbReference>
<dbReference type="PANTHER" id="PTHR16290">
    <property type="entry name" value="TRANSCRIPTION FACTOR SMIF DECAPPING ENZYME DCP1"/>
    <property type="match status" value="1"/>
</dbReference>
<keyword evidence="4" id="KW-0507">mRNA processing</keyword>
<dbReference type="AlphaFoldDB" id="A0A9N6WVT5"/>
<dbReference type="GO" id="GO:0006397">
    <property type="term" value="P:mRNA processing"/>
    <property type="evidence" value="ECO:0007669"/>
    <property type="project" value="UniProtKB-KW"/>
</dbReference>
<dbReference type="Pfam" id="PF16741">
    <property type="entry name" value="mRNA_decap_C"/>
    <property type="match status" value="1"/>
</dbReference>
<organism evidence="7">
    <name type="scientific">Lynceus sp. MCZ IZ 141354</name>
    <dbReference type="NCBI Taxonomy" id="1930659"/>
    <lineage>
        <taxon>Eukaryota</taxon>
        <taxon>Metazoa</taxon>
        <taxon>Ecdysozoa</taxon>
        <taxon>Arthropoda</taxon>
        <taxon>Crustacea</taxon>
        <taxon>Branchiopoda</taxon>
        <taxon>Diplostraca</taxon>
        <taxon>Laevicaudata</taxon>
        <taxon>Lynceidae</taxon>
        <taxon>Lynceus</taxon>
    </lineage>
</organism>
<evidence type="ECO:0000313" key="7">
    <source>
        <dbReference type="EMBL" id="CAG4645564.1"/>
    </source>
</evidence>
<dbReference type="InterPro" id="IPR031953">
    <property type="entry name" value="mRNA_decap_C"/>
</dbReference>
<dbReference type="InterPro" id="IPR011993">
    <property type="entry name" value="PH-like_dom_sf"/>
</dbReference>
<name>A0A9N6WVT5_9CRUS</name>
<keyword evidence="5" id="KW-0866">Nonsense-mediated mRNA decay</keyword>
<dbReference type="GO" id="GO:0000932">
    <property type="term" value="C:P-body"/>
    <property type="evidence" value="ECO:0007669"/>
    <property type="project" value="TreeGrafter"/>
</dbReference>
<dbReference type="GO" id="GO:0003729">
    <property type="term" value="F:mRNA binding"/>
    <property type="evidence" value="ECO:0007669"/>
    <property type="project" value="TreeGrafter"/>
</dbReference>
<evidence type="ECO:0000259" key="6">
    <source>
        <dbReference type="Pfam" id="PF16741"/>
    </source>
</evidence>
<dbReference type="EMBL" id="OC988909">
    <property type="protein sequence ID" value="CAG4645564.1"/>
    <property type="molecule type" value="Genomic_DNA"/>
</dbReference>
<feature type="domain" description="mRNA-decapping enzyme C-terminal" evidence="6">
    <location>
        <begin position="292"/>
        <end position="331"/>
    </location>
</feature>
<reference evidence="7" key="1">
    <citation type="submission" date="2021-04" db="EMBL/GenBank/DDBJ databases">
        <authorList>
            <person name="Cornetti L."/>
        </authorList>
    </citation>
    <scope>NUCLEOTIDE SEQUENCE</scope>
</reference>
<comment type="similarity">
    <text evidence="2">Belongs to the DCP1 family.</text>
</comment>
<protein>
    <submittedName>
        <fullName evidence="7">EOG090X07B6</fullName>
    </submittedName>
</protein>
<evidence type="ECO:0000256" key="1">
    <source>
        <dbReference type="ARBA" id="ARBA00004496"/>
    </source>
</evidence>
<evidence type="ECO:0000256" key="2">
    <source>
        <dbReference type="ARBA" id="ARBA00008778"/>
    </source>
</evidence>
<dbReference type="GO" id="GO:0031087">
    <property type="term" value="P:deadenylation-independent decapping of nuclear-transcribed mRNA"/>
    <property type="evidence" value="ECO:0007669"/>
    <property type="project" value="TreeGrafter"/>
</dbReference>
<evidence type="ECO:0000256" key="5">
    <source>
        <dbReference type="ARBA" id="ARBA00023161"/>
    </source>
</evidence>
<keyword evidence="3" id="KW-0963">Cytoplasm</keyword>